<protein>
    <submittedName>
        <fullName evidence="12">Molybdate-transporting ATPase</fullName>
    </submittedName>
</protein>
<evidence type="ECO:0000313" key="13">
    <source>
        <dbReference type="Proteomes" id="UP001317705"/>
    </source>
</evidence>
<evidence type="ECO:0000256" key="5">
    <source>
        <dbReference type="ARBA" id="ARBA00022741"/>
    </source>
</evidence>
<accession>A0ABN6VVJ9</accession>
<evidence type="ECO:0000256" key="8">
    <source>
        <dbReference type="ARBA" id="ARBA00023136"/>
    </source>
</evidence>
<dbReference type="PANTHER" id="PTHR43514">
    <property type="entry name" value="ABC TRANSPORTER I FAMILY MEMBER 10"/>
    <property type="match status" value="1"/>
</dbReference>
<keyword evidence="13" id="KW-1185">Reference proteome</keyword>
<dbReference type="InterPro" id="IPR004606">
    <property type="entry name" value="Mop_domain"/>
</dbReference>
<keyword evidence="8" id="KW-0472">Membrane</keyword>
<reference evidence="12 13" key="1">
    <citation type="submission" date="2022-12" db="EMBL/GenBank/DDBJ databases">
        <title>Polyphasic characterization of Geotalea uranireducens NIT-SL11 newly isolated from a complex of sewage sludge and microbially reduced graphene oxide.</title>
        <authorList>
            <person name="Xie L."/>
            <person name="Yoshida N."/>
            <person name="Meng L."/>
        </authorList>
    </citation>
    <scope>NUCLEOTIDE SEQUENCE [LARGE SCALE GENOMIC DNA]</scope>
    <source>
        <strain evidence="12 13">NIT-SL11</strain>
    </source>
</reference>
<dbReference type="InterPro" id="IPR011868">
    <property type="entry name" value="ModC_ABC_ATP-bd"/>
</dbReference>
<dbReference type="Proteomes" id="UP001317705">
    <property type="component" value="Chromosome"/>
</dbReference>
<keyword evidence="4" id="KW-0997">Cell inner membrane</keyword>
<gene>
    <name evidence="12" type="primary">modC</name>
    <name evidence="12" type="ORF">GURASL_32870</name>
</gene>
<keyword evidence="1" id="KW-0813">Transport</keyword>
<evidence type="ECO:0000256" key="1">
    <source>
        <dbReference type="ARBA" id="ARBA00022448"/>
    </source>
</evidence>
<dbReference type="PROSITE" id="PS51866">
    <property type="entry name" value="MOP"/>
    <property type="match status" value="1"/>
</dbReference>
<dbReference type="NCBIfam" id="TIGR02142">
    <property type="entry name" value="modC_ABC"/>
    <property type="match status" value="1"/>
</dbReference>
<dbReference type="EMBL" id="AP027151">
    <property type="protein sequence ID" value="BDV44364.1"/>
    <property type="molecule type" value="Genomic_DNA"/>
</dbReference>
<sequence>MELQVQVSKRYDDFSLEADFAVAGERFGIFGDSGSGKSTLVGMLTGLVTPDRGEIVFNGEPLFSSRQRLNIPPERRRIGMVFQHPHLFPHLSVRSNLLYGFKRCAPEYRRVDFAALVEVLKIGHLLDRGVTNLSGGEKQRVAIGRAVLSNPRLLLMDEPLSALDDSLRFQIIPYLKNVCENFGIPYLFISHSLVEMRLMAERVIVFERGRQVEETEAEELARGRIGTSPVGYINLLRLREPVPQNSLYAYRWGDLRLLLTAPGGAGESMFELSSKDLILFKKHPEAISARNLLECTVSSLFTSGNKVGLELTSAGGVLVAEIAGDTAREMEIAIGSKVFAAIKASAFRPLG</sequence>
<dbReference type="Pfam" id="PF03459">
    <property type="entry name" value="TOBE"/>
    <property type="match status" value="1"/>
</dbReference>
<organism evidence="12 13">
    <name type="scientific">Geotalea uraniireducens</name>
    <dbReference type="NCBI Taxonomy" id="351604"/>
    <lineage>
        <taxon>Bacteria</taxon>
        <taxon>Pseudomonadati</taxon>
        <taxon>Thermodesulfobacteriota</taxon>
        <taxon>Desulfuromonadia</taxon>
        <taxon>Geobacterales</taxon>
        <taxon>Geobacteraceae</taxon>
        <taxon>Geotalea</taxon>
    </lineage>
</organism>
<proteinExistence type="predicted"/>
<dbReference type="InterPro" id="IPR005116">
    <property type="entry name" value="Transp-assoc_OB_typ1"/>
</dbReference>
<evidence type="ECO:0000256" key="6">
    <source>
        <dbReference type="ARBA" id="ARBA00022840"/>
    </source>
</evidence>
<keyword evidence="7" id="KW-1278">Translocase</keyword>
<evidence type="ECO:0000256" key="9">
    <source>
        <dbReference type="PROSITE-ProRule" id="PRU01213"/>
    </source>
</evidence>
<evidence type="ECO:0000256" key="4">
    <source>
        <dbReference type="ARBA" id="ARBA00022519"/>
    </source>
</evidence>
<dbReference type="InterPro" id="IPR050334">
    <property type="entry name" value="Molybdenum_import_ModC"/>
</dbReference>
<name>A0ABN6VVJ9_9BACT</name>
<evidence type="ECO:0000259" key="10">
    <source>
        <dbReference type="PROSITE" id="PS50893"/>
    </source>
</evidence>
<evidence type="ECO:0000256" key="3">
    <source>
        <dbReference type="ARBA" id="ARBA00022505"/>
    </source>
</evidence>
<dbReference type="InterPro" id="IPR003593">
    <property type="entry name" value="AAA+_ATPase"/>
</dbReference>
<feature type="domain" description="Mop" evidence="11">
    <location>
        <begin position="286"/>
        <end position="351"/>
    </location>
</feature>
<dbReference type="InterPro" id="IPR027417">
    <property type="entry name" value="P-loop_NTPase"/>
</dbReference>
<evidence type="ECO:0000256" key="7">
    <source>
        <dbReference type="ARBA" id="ARBA00022967"/>
    </source>
</evidence>
<dbReference type="PANTHER" id="PTHR43514:SF4">
    <property type="entry name" value="ABC TRANSPORTER I FAMILY MEMBER 10"/>
    <property type="match status" value="1"/>
</dbReference>
<dbReference type="PROSITE" id="PS00211">
    <property type="entry name" value="ABC_TRANSPORTER_1"/>
    <property type="match status" value="1"/>
</dbReference>
<dbReference type="PROSITE" id="PS50893">
    <property type="entry name" value="ABC_TRANSPORTER_2"/>
    <property type="match status" value="1"/>
</dbReference>
<dbReference type="InterPro" id="IPR003439">
    <property type="entry name" value="ABC_transporter-like_ATP-bd"/>
</dbReference>
<dbReference type="Pfam" id="PF00005">
    <property type="entry name" value="ABC_tran"/>
    <property type="match status" value="1"/>
</dbReference>
<keyword evidence="3 9" id="KW-0500">Molybdenum</keyword>
<dbReference type="InterPro" id="IPR008995">
    <property type="entry name" value="Mo/tungstate-bd_C_term_dom"/>
</dbReference>
<dbReference type="SUPFAM" id="SSF50331">
    <property type="entry name" value="MOP-like"/>
    <property type="match status" value="1"/>
</dbReference>
<dbReference type="Gene3D" id="2.40.50.100">
    <property type="match status" value="1"/>
</dbReference>
<keyword evidence="6" id="KW-0067">ATP-binding</keyword>
<keyword evidence="5" id="KW-0547">Nucleotide-binding</keyword>
<feature type="domain" description="ABC transporter" evidence="10">
    <location>
        <begin position="2"/>
        <end position="233"/>
    </location>
</feature>
<evidence type="ECO:0000313" key="12">
    <source>
        <dbReference type="EMBL" id="BDV44364.1"/>
    </source>
</evidence>
<evidence type="ECO:0000259" key="11">
    <source>
        <dbReference type="PROSITE" id="PS51866"/>
    </source>
</evidence>
<evidence type="ECO:0000256" key="2">
    <source>
        <dbReference type="ARBA" id="ARBA00022475"/>
    </source>
</evidence>
<dbReference type="RefSeq" id="WP_282000468.1">
    <property type="nucleotide sequence ID" value="NZ_AP027151.1"/>
</dbReference>
<dbReference type="InterPro" id="IPR017871">
    <property type="entry name" value="ABC_transporter-like_CS"/>
</dbReference>
<dbReference type="SMART" id="SM00382">
    <property type="entry name" value="AAA"/>
    <property type="match status" value="1"/>
</dbReference>
<dbReference type="SUPFAM" id="SSF52540">
    <property type="entry name" value="P-loop containing nucleoside triphosphate hydrolases"/>
    <property type="match status" value="1"/>
</dbReference>
<keyword evidence="2" id="KW-1003">Cell membrane</keyword>
<dbReference type="Gene3D" id="3.40.50.300">
    <property type="entry name" value="P-loop containing nucleotide triphosphate hydrolases"/>
    <property type="match status" value="1"/>
</dbReference>